<comment type="catalytic activity">
    <reaction evidence="6">
        <text>a long chain fatty alcohol + a fatty acyl-CoA = a long-chain alcohol wax ester + CoA</text>
        <dbReference type="Rhea" id="RHEA:38443"/>
        <dbReference type="ChEBI" id="CHEBI:17135"/>
        <dbReference type="ChEBI" id="CHEBI:57287"/>
        <dbReference type="ChEBI" id="CHEBI:77636"/>
        <dbReference type="ChEBI" id="CHEBI:235323"/>
        <dbReference type="EC" id="2.3.1.75"/>
    </reaction>
</comment>
<accession>A0A9N8E7P4</accession>
<dbReference type="AlphaFoldDB" id="A0A9N8E7P4"/>
<dbReference type="PANTHER" id="PTHR31650:SF1">
    <property type="entry name" value="WAX ESTER SYNTHASE_DIACYLGLYCEROL ACYLTRANSFERASE 4-RELATED"/>
    <property type="match status" value="1"/>
</dbReference>
<evidence type="ECO:0000313" key="11">
    <source>
        <dbReference type="Proteomes" id="UP001153069"/>
    </source>
</evidence>
<comment type="caution">
    <text evidence="10">The sequence shown here is derived from an EMBL/GenBank/DDBJ whole genome shotgun (WGS) entry which is preliminary data.</text>
</comment>
<dbReference type="Pfam" id="PF03007">
    <property type="entry name" value="WS_DGAT_cat"/>
    <property type="match status" value="1"/>
</dbReference>
<reference evidence="10" key="1">
    <citation type="submission" date="2020-06" db="EMBL/GenBank/DDBJ databases">
        <authorList>
            <consortium name="Plant Systems Biology data submission"/>
        </authorList>
    </citation>
    <scope>NUCLEOTIDE SEQUENCE</scope>
    <source>
        <strain evidence="10">D6</strain>
    </source>
</reference>
<dbReference type="OrthoDB" id="619536at2759"/>
<dbReference type="GO" id="GO:0004144">
    <property type="term" value="F:diacylglycerol O-acyltransferase activity"/>
    <property type="evidence" value="ECO:0007669"/>
    <property type="project" value="UniProtKB-EC"/>
</dbReference>
<dbReference type="GO" id="GO:0047196">
    <property type="term" value="F:long-chain-alcohol O-fatty-acyltransferase activity"/>
    <property type="evidence" value="ECO:0007669"/>
    <property type="project" value="UniProtKB-EC"/>
</dbReference>
<dbReference type="SUPFAM" id="SSF52777">
    <property type="entry name" value="CoA-dependent acyltransferases"/>
    <property type="match status" value="1"/>
</dbReference>
<protein>
    <submittedName>
        <fullName evidence="10">Diacyglycerol O-acyltransferase</fullName>
    </submittedName>
</protein>
<evidence type="ECO:0000313" key="10">
    <source>
        <dbReference type="EMBL" id="CAB9513319.1"/>
    </source>
</evidence>
<dbReference type="GO" id="GO:0019432">
    <property type="term" value="P:triglyceride biosynthetic process"/>
    <property type="evidence" value="ECO:0007669"/>
    <property type="project" value="TreeGrafter"/>
</dbReference>
<evidence type="ECO:0000256" key="6">
    <source>
        <dbReference type="ARBA" id="ARBA00047604"/>
    </source>
</evidence>
<dbReference type="Pfam" id="PF06974">
    <property type="entry name" value="WS_DGAT_C"/>
    <property type="match status" value="1"/>
</dbReference>
<evidence type="ECO:0000256" key="5">
    <source>
        <dbReference type="ARBA" id="ARBA00024360"/>
    </source>
</evidence>
<organism evidence="10 11">
    <name type="scientific">Seminavis robusta</name>
    <dbReference type="NCBI Taxonomy" id="568900"/>
    <lineage>
        <taxon>Eukaryota</taxon>
        <taxon>Sar</taxon>
        <taxon>Stramenopiles</taxon>
        <taxon>Ochrophyta</taxon>
        <taxon>Bacillariophyta</taxon>
        <taxon>Bacillariophyceae</taxon>
        <taxon>Bacillariophycidae</taxon>
        <taxon>Naviculales</taxon>
        <taxon>Naviculaceae</taxon>
        <taxon>Seminavis</taxon>
    </lineage>
</organism>
<keyword evidence="3" id="KW-0808">Transferase</keyword>
<proteinExistence type="inferred from homology"/>
<feature type="domain" description="O-acyltransferase WSD1 C-terminal" evidence="9">
    <location>
        <begin position="323"/>
        <end position="458"/>
    </location>
</feature>
<evidence type="ECO:0000256" key="4">
    <source>
        <dbReference type="ARBA" id="ARBA00023315"/>
    </source>
</evidence>
<evidence type="ECO:0000256" key="1">
    <source>
        <dbReference type="ARBA" id="ARBA00004771"/>
    </source>
</evidence>
<evidence type="ECO:0000259" key="8">
    <source>
        <dbReference type="Pfam" id="PF03007"/>
    </source>
</evidence>
<comment type="catalytic activity">
    <reaction evidence="7">
        <text>an acyl-CoA + a 1,2-diacyl-sn-glycerol = a triacyl-sn-glycerol + CoA</text>
        <dbReference type="Rhea" id="RHEA:10868"/>
        <dbReference type="ChEBI" id="CHEBI:17815"/>
        <dbReference type="ChEBI" id="CHEBI:57287"/>
        <dbReference type="ChEBI" id="CHEBI:58342"/>
        <dbReference type="ChEBI" id="CHEBI:64615"/>
        <dbReference type="EC" id="2.3.1.20"/>
    </reaction>
</comment>
<dbReference type="InterPro" id="IPR004255">
    <property type="entry name" value="O-acyltransferase_WSD1_N"/>
</dbReference>
<dbReference type="InterPro" id="IPR009721">
    <property type="entry name" value="O-acyltransferase_WSD1_C"/>
</dbReference>
<comment type="pathway">
    <text evidence="2">Lipid metabolism.</text>
</comment>
<dbReference type="Proteomes" id="UP001153069">
    <property type="component" value="Unassembled WGS sequence"/>
</dbReference>
<comment type="pathway">
    <text evidence="1">Glycerolipid metabolism; triacylglycerol biosynthesis.</text>
</comment>
<feature type="domain" description="O-acyltransferase WSD1-like N-terminal" evidence="8">
    <location>
        <begin position="54"/>
        <end position="271"/>
    </location>
</feature>
<evidence type="ECO:0000256" key="7">
    <source>
        <dbReference type="ARBA" id="ARBA00048109"/>
    </source>
</evidence>
<name>A0A9N8E7P4_9STRA</name>
<gene>
    <name evidence="10" type="ORF">SEMRO_584_G170880.1</name>
</gene>
<evidence type="ECO:0000256" key="3">
    <source>
        <dbReference type="ARBA" id="ARBA00022679"/>
    </source>
</evidence>
<dbReference type="EMBL" id="CAICTM010000583">
    <property type="protein sequence ID" value="CAB9513319.1"/>
    <property type="molecule type" value="Genomic_DNA"/>
</dbReference>
<dbReference type="PANTHER" id="PTHR31650">
    <property type="entry name" value="O-ACYLTRANSFERASE (WSD1-LIKE) FAMILY PROTEIN"/>
    <property type="match status" value="1"/>
</dbReference>
<evidence type="ECO:0000259" key="9">
    <source>
        <dbReference type="Pfam" id="PF06974"/>
    </source>
</evidence>
<dbReference type="GO" id="GO:0005886">
    <property type="term" value="C:plasma membrane"/>
    <property type="evidence" value="ECO:0007669"/>
    <property type="project" value="TreeGrafter"/>
</dbReference>
<sequence>MAPSDTSTPPGHRRRASIPTAFFSLPTTSEFFRKTQFKPTKIFGVLYLAEAKPDADRLRLHTVEKLLEFPRFSSRVKLETNFFGTRQAFFERIPREQIDVDYHFQVIQGQQTFSAEDNISEMVSEAHLLDWDPDKPLWKITLVTDMKDGRSMILAIVDHTVGDGTSLAAIMSSIFDKNDNHSETKEPSSKAKAADTPLRLSHRILMNLYSVYFGTVGFPLVPADPETCLKVSAKNKRAAPIGRKCSATRHFPLEEIKAIKSQFQGATLNDVLNALVTMAFRRYLEKAPGRPIHMMFAINYRPPSTTMEDLVRQGGSNRVVGGCLAVPLSYTSPLDAVWRCKAAMDIYRRTPLIPIFSHISNVAMGFLPQMLLEHIALDNYFKSTGCLSNVMGPTKQAKLGGYVVDDIAFYGMATAQGTYIGVLSYNNQLRMFICMDKHVDADPDGLRDALEAAYQELKDATKAASPSELIPPDSTPMSAKVLEWALPILLIVALGRWLAVAT</sequence>
<keyword evidence="4" id="KW-0012">Acyltransferase</keyword>
<evidence type="ECO:0000256" key="2">
    <source>
        <dbReference type="ARBA" id="ARBA00005189"/>
    </source>
</evidence>
<keyword evidence="11" id="KW-1185">Reference proteome</keyword>
<comment type="similarity">
    <text evidence="5">In the N-terminal section; belongs to the long-chain O-acyltransferase family.</text>
</comment>
<dbReference type="InterPro" id="IPR045034">
    <property type="entry name" value="O-acyltransferase_WSD1-like"/>
</dbReference>